<dbReference type="InterPro" id="IPR045584">
    <property type="entry name" value="Pilin-like"/>
</dbReference>
<dbReference type="Pfam" id="PF07963">
    <property type="entry name" value="N_methyl"/>
    <property type="match status" value="1"/>
</dbReference>
<keyword evidence="2" id="KW-0472">Membrane</keyword>
<dbReference type="NCBIfam" id="TIGR02532">
    <property type="entry name" value="IV_pilin_GFxxxE"/>
    <property type="match status" value="1"/>
</dbReference>
<comment type="caution">
    <text evidence="3">The sequence shown here is derived from an EMBL/GenBank/DDBJ whole genome shotgun (WGS) entry which is preliminary data.</text>
</comment>
<proteinExistence type="predicted"/>
<dbReference type="AlphaFoldDB" id="A0A6L6QK87"/>
<keyword evidence="2" id="KW-0812">Transmembrane</keyword>
<dbReference type="EMBL" id="WNKX01000016">
    <property type="protein sequence ID" value="MTW12792.1"/>
    <property type="molecule type" value="Genomic_DNA"/>
</dbReference>
<dbReference type="SUPFAM" id="SSF54523">
    <property type="entry name" value="Pili subunits"/>
    <property type="match status" value="1"/>
</dbReference>
<dbReference type="RefSeq" id="WP_155455731.1">
    <property type="nucleotide sequence ID" value="NZ_WNKX01000016.1"/>
</dbReference>
<keyword evidence="4" id="KW-1185">Reference proteome</keyword>
<feature type="region of interest" description="Disordered" evidence="1">
    <location>
        <begin position="95"/>
        <end position="130"/>
    </location>
</feature>
<reference evidence="3 4" key="1">
    <citation type="submission" date="2019-11" db="EMBL/GenBank/DDBJ databases">
        <title>Type strains purchased from KCTC, JCM and DSMZ.</title>
        <authorList>
            <person name="Lu H."/>
        </authorList>
    </citation>
    <scope>NUCLEOTIDE SEQUENCE [LARGE SCALE GENOMIC DNA]</scope>
    <source>
        <strain evidence="3 4">JCM 31587</strain>
    </source>
</reference>
<evidence type="ECO:0000256" key="2">
    <source>
        <dbReference type="SAM" id="Phobius"/>
    </source>
</evidence>
<feature type="transmembrane region" description="Helical" evidence="2">
    <location>
        <begin position="12"/>
        <end position="32"/>
    </location>
</feature>
<dbReference type="InterPro" id="IPR012902">
    <property type="entry name" value="N_methyl_site"/>
</dbReference>
<feature type="compositionally biased region" description="Polar residues" evidence="1">
    <location>
        <begin position="118"/>
        <end position="130"/>
    </location>
</feature>
<evidence type="ECO:0000313" key="3">
    <source>
        <dbReference type="EMBL" id="MTW12792.1"/>
    </source>
</evidence>
<dbReference type="Gene3D" id="3.30.700.10">
    <property type="entry name" value="Glycoprotein, Type 4 Pilin"/>
    <property type="match status" value="1"/>
</dbReference>
<organism evidence="3 4">
    <name type="scientific">Massilia eburnea</name>
    <dbReference type="NCBI Taxonomy" id="1776165"/>
    <lineage>
        <taxon>Bacteria</taxon>
        <taxon>Pseudomonadati</taxon>
        <taxon>Pseudomonadota</taxon>
        <taxon>Betaproteobacteria</taxon>
        <taxon>Burkholderiales</taxon>
        <taxon>Oxalobacteraceae</taxon>
        <taxon>Telluria group</taxon>
        <taxon>Massilia</taxon>
    </lineage>
</organism>
<evidence type="ECO:0000313" key="4">
    <source>
        <dbReference type="Proteomes" id="UP000472320"/>
    </source>
</evidence>
<dbReference type="Proteomes" id="UP000472320">
    <property type="component" value="Unassembled WGS sequence"/>
</dbReference>
<dbReference type="GO" id="GO:0043683">
    <property type="term" value="P:type IV pilus assembly"/>
    <property type="evidence" value="ECO:0007669"/>
    <property type="project" value="InterPro"/>
</dbReference>
<evidence type="ECO:0000256" key="1">
    <source>
        <dbReference type="SAM" id="MobiDB-lite"/>
    </source>
</evidence>
<name>A0A6L6QK87_9BURK</name>
<keyword evidence="2" id="KW-1133">Transmembrane helix</keyword>
<sequence length="130" mass="13833">MKLPSQRGFTMVELMAVVAIIGILAAVAMPSYTRYVVRGNRAAAQQFMLDLATREQQFLADARTYKNSVAGLNMTTPAAVSKFYTITITTSDGPPPTFTIKASPIAGTGQAGDGDLTIDQTGAKTPSTKW</sequence>
<dbReference type="InterPro" id="IPR031982">
    <property type="entry name" value="PilE-like"/>
</dbReference>
<accession>A0A6L6QK87</accession>
<dbReference type="OrthoDB" id="8592370at2"/>
<gene>
    <name evidence="3" type="ORF">GM658_19470</name>
</gene>
<dbReference type="Pfam" id="PF16732">
    <property type="entry name" value="ComP_DUS"/>
    <property type="match status" value="1"/>
</dbReference>
<protein>
    <submittedName>
        <fullName evidence="3">Prepilin-type N-terminal cleavage/methylation domain-containing protein</fullName>
    </submittedName>
</protein>